<sequence length="177" mass="19942">MAGTKGIMLFFSIALAAFHLTSSETLTDEKELTLQSMMSSGLQMDPAKDWKNHPLFPLYPIDFPVCKDAEREKKYGLCKDWESKGYCKTMKTMMKKFCPLTCGMCKALAAPACYNSPFGCCWDNSIAFGPNKEGCPPCLDLYPITCPQFKNYCSRQGQNARFIRYHCFNTCGRCAAH</sequence>
<feature type="signal peptide" evidence="3">
    <location>
        <begin position="1"/>
        <end position="23"/>
    </location>
</feature>
<gene>
    <name evidence="6" type="primary">LOC116308199</name>
</gene>
<reference evidence="6" key="1">
    <citation type="submission" date="2025-08" db="UniProtKB">
        <authorList>
            <consortium name="RefSeq"/>
        </authorList>
    </citation>
    <scope>IDENTIFICATION</scope>
    <source>
        <tissue evidence="6">Tentacle</tissue>
    </source>
</reference>
<feature type="chain" id="PRO_5027580264" evidence="3">
    <location>
        <begin position="24"/>
        <end position="177"/>
    </location>
</feature>
<keyword evidence="1" id="KW-0800">Toxin</keyword>
<dbReference type="OrthoDB" id="5945392at2759"/>
<evidence type="ECO:0000256" key="1">
    <source>
        <dbReference type="ARBA" id="ARBA00022656"/>
    </source>
</evidence>
<evidence type="ECO:0000256" key="2">
    <source>
        <dbReference type="PROSITE-ProRule" id="PRU01005"/>
    </source>
</evidence>
<evidence type="ECO:0000259" key="4">
    <source>
        <dbReference type="PROSITE" id="PS51670"/>
    </source>
</evidence>
<organism evidence="5 6">
    <name type="scientific">Actinia tenebrosa</name>
    <name type="common">Australian red waratah sea anemone</name>
    <dbReference type="NCBI Taxonomy" id="6105"/>
    <lineage>
        <taxon>Eukaryota</taxon>
        <taxon>Metazoa</taxon>
        <taxon>Cnidaria</taxon>
        <taxon>Anthozoa</taxon>
        <taxon>Hexacorallia</taxon>
        <taxon>Actiniaria</taxon>
        <taxon>Actiniidae</taxon>
        <taxon>Actinia</taxon>
    </lineage>
</organism>
<proteinExistence type="predicted"/>
<accession>A0A6P8J454</accession>
<feature type="domain" description="ShKT" evidence="4">
    <location>
        <begin position="69"/>
        <end position="105"/>
    </location>
</feature>
<dbReference type="InterPro" id="IPR003582">
    <property type="entry name" value="ShKT_dom"/>
</dbReference>
<protein>
    <submittedName>
        <fullName evidence="6">Uncharacterized protein LOC116308199</fullName>
    </submittedName>
</protein>
<dbReference type="Gene3D" id="1.10.10.1870">
    <property type="entry name" value="ShTK domain-like"/>
    <property type="match status" value="1"/>
</dbReference>
<dbReference type="InParanoid" id="A0A6P8J454"/>
<dbReference type="Pfam" id="PF01549">
    <property type="entry name" value="ShK"/>
    <property type="match status" value="2"/>
</dbReference>
<evidence type="ECO:0000313" key="6">
    <source>
        <dbReference type="RefSeq" id="XP_031574442.1"/>
    </source>
</evidence>
<dbReference type="SMART" id="SM00254">
    <property type="entry name" value="ShKT"/>
    <property type="match status" value="2"/>
</dbReference>
<comment type="caution">
    <text evidence="2">Lacks conserved residue(s) required for the propagation of feature annotation.</text>
</comment>
<keyword evidence="5" id="KW-1185">Reference proteome</keyword>
<dbReference type="GO" id="GO:0090729">
    <property type="term" value="F:toxin activity"/>
    <property type="evidence" value="ECO:0007669"/>
    <property type="project" value="UniProtKB-KW"/>
</dbReference>
<dbReference type="AlphaFoldDB" id="A0A6P8J454"/>
<evidence type="ECO:0000313" key="5">
    <source>
        <dbReference type="Proteomes" id="UP000515163"/>
    </source>
</evidence>
<dbReference type="RefSeq" id="XP_031574442.1">
    <property type="nucleotide sequence ID" value="XM_031718582.1"/>
</dbReference>
<keyword evidence="3" id="KW-0732">Signal</keyword>
<name>A0A6P8J454_ACTTE</name>
<evidence type="ECO:0000256" key="3">
    <source>
        <dbReference type="SAM" id="SignalP"/>
    </source>
</evidence>
<dbReference type="KEGG" id="aten:116308199"/>
<dbReference type="Proteomes" id="UP000515163">
    <property type="component" value="Unplaced"/>
</dbReference>
<dbReference type="Gene3D" id="1.10.10.1940">
    <property type="match status" value="1"/>
</dbReference>
<dbReference type="GeneID" id="116308199"/>
<dbReference type="PROSITE" id="PS51670">
    <property type="entry name" value="SHKT"/>
    <property type="match status" value="1"/>
</dbReference>